<keyword evidence="6" id="KW-1185">Reference proteome</keyword>
<feature type="chain" id="PRO_5004843319" evidence="3">
    <location>
        <begin position="20"/>
        <end position="329"/>
    </location>
</feature>
<reference evidence="5 6" key="1">
    <citation type="journal article" date="2014" name="Antonie Van Leeuwenhoek">
        <title>Roseivivax atlanticus sp. nov., isolated from surface seawater of the Atlantic Ocean.</title>
        <authorList>
            <person name="Li G."/>
            <person name="Lai Q."/>
            <person name="Liu X."/>
            <person name="Sun F."/>
            <person name="Shao Z."/>
        </authorList>
    </citation>
    <scope>NUCLEOTIDE SEQUENCE [LARGE SCALE GENOMIC DNA]</scope>
    <source>
        <strain evidence="5 6">22II-s10s</strain>
    </source>
</reference>
<evidence type="ECO:0000256" key="2">
    <source>
        <dbReference type="ARBA" id="ARBA00022729"/>
    </source>
</evidence>
<comment type="subcellular location">
    <subcellularLocation>
        <location evidence="1">Cell envelope</location>
    </subcellularLocation>
</comment>
<dbReference type="InterPro" id="IPR038352">
    <property type="entry name" value="Imelysin_sf"/>
</dbReference>
<dbReference type="InterPro" id="IPR034984">
    <property type="entry name" value="Imelysin-like_IPPA"/>
</dbReference>
<gene>
    <name evidence="5" type="ORF">ATO8_10078</name>
</gene>
<dbReference type="RefSeq" id="WP_043844281.1">
    <property type="nucleotide sequence ID" value="NZ_AQQW01000005.1"/>
</dbReference>
<comment type="caution">
    <text evidence="5">The sequence shown here is derived from an EMBL/GenBank/DDBJ whole genome shotgun (WGS) entry which is preliminary data.</text>
</comment>
<dbReference type="Gene3D" id="1.20.1420.20">
    <property type="entry name" value="M75 peptidase, HXXE motif"/>
    <property type="match status" value="1"/>
</dbReference>
<accession>W4HKG2</accession>
<dbReference type="CDD" id="cd14659">
    <property type="entry name" value="Imelysin-like_IPPA"/>
    <property type="match status" value="1"/>
</dbReference>
<evidence type="ECO:0000259" key="4">
    <source>
        <dbReference type="Pfam" id="PF09375"/>
    </source>
</evidence>
<dbReference type="GO" id="GO:0030313">
    <property type="term" value="C:cell envelope"/>
    <property type="evidence" value="ECO:0007669"/>
    <property type="project" value="UniProtKB-SubCell"/>
</dbReference>
<dbReference type="AlphaFoldDB" id="W4HKG2"/>
<evidence type="ECO:0000256" key="3">
    <source>
        <dbReference type="SAM" id="SignalP"/>
    </source>
</evidence>
<dbReference type="Pfam" id="PF09375">
    <property type="entry name" value="Peptidase_M75"/>
    <property type="match status" value="1"/>
</dbReference>
<protein>
    <submittedName>
        <fullName evidence="5">Putative signal peptide protein</fullName>
    </submittedName>
</protein>
<proteinExistence type="predicted"/>
<dbReference type="eggNOG" id="COG3489">
    <property type="taxonomic scope" value="Bacteria"/>
</dbReference>
<feature type="signal peptide" evidence="3">
    <location>
        <begin position="1"/>
        <end position="19"/>
    </location>
</feature>
<dbReference type="PATRIC" id="fig|1317118.6.peg.2077"/>
<dbReference type="InterPro" id="IPR018976">
    <property type="entry name" value="Imelysin-like"/>
</dbReference>
<organism evidence="5 6">
    <name type="scientific">Roseivivax marinus</name>
    <dbReference type="NCBI Taxonomy" id="1379903"/>
    <lineage>
        <taxon>Bacteria</taxon>
        <taxon>Pseudomonadati</taxon>
        <taxon>Pseudomonadota</taxon>
        <taxon>Alphaproteobacteria</taxon>
        <taxon>Rhodobacterales</taxon>
        <taxon>Roseobacteraceae</taxon>
        <taxon>Roseivivax</taxon>
    </lineage>
</organism>
<evidence type="ECO:0000313" key="5">
    <source>
        <dbReference type="EMBL" id="ETW12883.1"/>
    </source>
</evidence>
<sequence length="329" mass="34898">MRALLASTLILAATSAAHAGVEEAVTDHALPATEEFAEATASLADTAEEDCTAEALRPAWNEAFDAWLGLSHLRFGPLEKDSRALTIAFWPDTRGMIPRALGGLMGSEDPVIDSVDGFAEVSIAARGLFGMEQVLYAEDMAGYDTDSYACGLARAQARDLAQLGEAIAADWADFAETVRTAGQDGNETFLSESETKQAFYTALTTGLEYIADQRLGRPLGSFDDPRPDRAEARLSGRSVRNVTLSLEALRELTHALAPGETPRTDEAFAAALDTASQIEDGDLSGVADPMRRVQIESLAQEVRGIRNAAADEVGQPLGVSAGFNATDGD</sequence>
<feature type="domain" description="Imelysin-like" evidence="4">
    <location>
        <begin position="30"/>
        <end position="303"/>
    </location>
</feature>
<evidence type="ECO:0000256" key="1">
    <source>
        <dbReference type="ARBA" id="ARBA00004196"/>
    </source>
</evidence>
<dbReference type="STRING" id="1379903.ATO8_10078"/>
<evidence type="ECO:0000313" key="6">
    <source>
        <dbReference type="Proteomes" id="UP000019063"/>
    </source>
</evidence>
<keyword evidence="2 3" id="KW-0732">Signal</keyword>
<dbReference type="Proteomes" id="UP000019063">
    <property type="component" value="Unassembled WGS sequence"/>
</dbReference>
<name>W4HKG2_9RHOB</name>
<dbReference type="EMBL" id="AQQW01000005">
    <property type="protein sequence ID" value="ETW12883.1"/>
    <property type="molecule type" value="Genomic_DNA"/>
</dbReference>